<dbReference type="GO" id="GO:0006362">
    <property type="term" value="P:transcription elongation by RNA polymerase I"/>
    <property type="evidence" value="ECO:0007669"/>
    <property type="project" value="TreeGrafter"/>
</dbReference>
<keyword evidence="3" id="KW-0804">Transcription</keyword>
<feature type="region of interest" description="Disordered" evidence="5">
    <location>
        <begin position="200"/>
        <end position="358"/>
    </location>
</feature>
<keyword evidence="2" id="KW-0240">DNA-directed RNA polymerase</keyword>
<dbReference type="InterPro" id="IPR041178">
    <property type="entry name" value="RPA43_OB"/>
</dbReference>
<feature type="compositionally biased region" description="Basic and acidic residues" evidence="5">
    <location>
        <begin position="345"/>
        <end position="358"/>
    </location>
</feature>
<dbReference type="Gene3D" id="3.30.1490.120">
    <property type="entry name" value="RNA polymerase Rpb7-like, N-terminal domain"/>
    <property type="match status" value="1"/>
</dbReference>
<comment type="subcellular location">
    <subcellularLocation>
        <location evidence="1">Nucleus</location>
    </subcellularLocation>
</comment>
<dbReference type="Pfam" id="PF17875">
    <property type="entry name" value="RPA43_OB"/>
    <property type="match status" value="1"/>
</dbReference>
<proteinExistence type="predicted"/>
<evidence type="ECO:0000313" key="8">
    <source>
        <dbReference type="Proteomes" id="UP001219933"/>
    </source>
</evidence>
<dbReference type="GO" id="GO:0006352">
    <property type="term" value="P:DNA-templated transcription initiation"/>
    <property type="evidence" value="ECO:0007669"/>
    <property type="project" value="InterPro"/>
</dbReference>
<dbReference type="InterPro" id="IPR036898">
    <property type="entry name" value="RNA_pol_Rpb7-like_N_sf"/>
</dbReference>
<feature type="compositionally biased region" description="Acidic residues" evidence="5">
    <location>
        <begin position="252"/>
        <end position="279"/>
    </location>
</feature>
<feature type="compositionally biased region" description="Basic residues" evidence="5">
    <location>
        <begin position="320"/>
        <end position="344"/>
    </location>
</feature>
<dbReference type="Gene3D" id="2.40.50.1060">
    <property type="match status" value="1"/>
</dbReference>
<feature type="compositionally biased region" description="Basic and acidic residues" evidence="5">
    <location>
        <begin position="217"/>
        <end position="229"/>
    </location>
</feature>
<evidence type="ECO:0000256" key="4">
    <source>
        <dbReference type="ARBA" id="ARBA00023242"/>
    </source>
</evidence>
<dbReference type="AlphaFoldDB" id="A0AAF0ETT5"/>
<keyword evidence="8" id="KW-1185">Reference proteome</keyword>
<dbReference type="InterPro" id="IPR045113">
    <property type="entry name" value="Rpb7-like"/>
</dbReference>
<reference evidence="7" key="1">
    <citation type="submission" date="2023-03" db="EMBL/GenBank/DDBJ databases">
        <title>Mating type loci evolution in Malassezia.</title>
        <authorList>
            <person name="Coelho M.A."/>
        </authorList>
    </citation>
    <scope>NUCLEOTIDE SEQUENCE</scope>
    <source>
        <strain evidence="7">CBS 11721</strain>
    </source>
</reference>
<name>A0AAF0ETT5_9BASI</name>
<evidence type="ECO:0000313" key="7">
    <source>
        <dbReference type="EMBL" id="WFD34427.1"/>
    </source>
</evidence>
<evidence type="ECO:0000256" key="3">
    <source>
        <dbReference type="ARBA" id="ARBA00023163"/>
    </source>
</evidence>
<feature type="compositionally biased region" description="Basic and acidic residues" evidence="5">
    <location>
        <begin position="280"/>
        <end position="319"/>
    </location>
</feature>
<keyword evidence="4" id="KW-0539">Nucleus</keyword>
<evidence type="ECO:0000256" key="1">
    <source>
        <dbReference type="ARBA" id="ARBA00004123"/>
    </source>
</evidence>
<dbReference type="Proteomes" id="UP001219933">
    <property type="component" value="Chromosome 2"/>
</dbReference>
<accession>A0AAF0ETT5</accession>
<evidence type="ECO:0000259" key="6">
    <source>
        <dbReference type="Pfam" id="PF17875"/>
    </source>
</evidence>
<protein>
    <recommendedName>
        <fullName evidence="6">RPA43 OB domain-containing protein</fullName>
    </recommendedName>
</protein>
<gene>
    <name evidence="7" type="ORF">MCUN1_001268</name>
</gene>
<evidence type="ECO:0000256" key="5">
    <source>
        <dbReference type="SAM" id="MobiDB-lite"/>
    </source>
</evidence>
<dbReference type="PANTHER" id="PTHR12709:SF5">
    <property type="entry name" value="DNA-DIRECTED RNA POLYMERASE I SUBUNIT RPA43"/>
    <property type="match status" value="1"/>
</dbReference>
<feature type="domain" description="RPA43 OB" evidence="6">
    <location>
        <begin position="83"/>
        <end position="179"/>
    </location>
</feature>
<sequence length="358" mass="40005">MHESGFVRARARMTVAVPPVWTMEPRESLLEQLDALVMRYLPPLRGVLVAHENQRYAKALGLIDADAAFAEAPAVFTAIVWRPQLGMRLQGTVTLSSPSHVSLLLHGTFNAAISASHLSSEWEFCHYEDEERDVSERSVGYWRHRRSHERLGGEAQTLEFTVISMTVANHMLSLHGSLLADPFSVPPPRPGSLEFELAVPESEEAEEAEVEAEIDGDTPHAPRRVRWDDSDSEEDAQAEAGLEDQVPQVSEAQEEEADEDDADADADADAEADAAAEAETEAHVPEDAMQVDEHKSKKRKKDADADEHSGDKVKKDKKDKEKKKDKKEKKDKEKKKDKKDKKEKKKELSGSKRKESTV</sequence>
<dbReference type="GO" id="GO:0005736">
    <property type="term" value="C:RNA polymerase I complex"/>
    <property type="evidence" value="ECO:0007669"/>
    <property type="project" value="TreeGrafter"/>
</dbReference>
<dbReference type="PANTHER" id="PTHR12709">
    <property type="entry name" value="DNA-DIRECTED RNA POLYMERASE II, III"/>
    <property type="match status" value="1"/>
</dbReference>
<feature type="compositionally biased region" description="Acidic residues" evidence="5">
    <location>
        <begin position="201"/>
        <end position="216"/>
    </location>
</feature>
<organism evidence="7 8">
    <name type="scientific">Malassezia cuniculi</name>
    <dbReference type="NCBI Taxonomy" id="948313"/>
    <lineage>
        <taxon>Eukaryota</taxon>
        <taxon>Fungi</taxon>
        <taxon>Dikarya</taxon>
        <taxon>Basidiomycota</taxon>
        <taxon>Ustilaginomycotina</taxon>
        <taxon>Malasseziomycetes</taxon>
        <taxon>Malasseziales</taxon>
        <taxon>Malasseziaceae</taxon>
        <taxon>Malassezia</taxon>
    </lineage>
</organism>
<evidence type="ECO:0000256" key="2">
    <source>
        <dbReference type="ARBA" id="ARBA00022478"/>
    </source>
</evidence>
<dbReference type="EMBL" id="CP119878">
    <property type="protein sequence ID" value="WFD34427.1"/>
    <property type="molecule type" value="Genomic_DNA"/>
</dbReference>